<feature type="region of interest" description="Disordered" evidence="2">
    <location>
        <begin position="323"/>
        <end position="342"/>
    </location>
</feature>
<feature type="compositionally biased region" description="Low complexity" evidence="2">
    <location>
        <begin position="708"/>
        <end position="724"/>
    </location>
</feature>
<keyword evidence="1" id="KW-0175">Coiled coil</keyword>
<feature type="compositionally biased region" description="Basic and acidic residues" evidence="2">
    <location>
        <begin position="326"/>
        <end position="342"/>
    </location>
</feature>
<feature type="compositionally biased region" description="Polar residues" evidence="2">
    <location>
        <begin position="681"/>
        <end position="694"/>
    </location>
</feature>
<reference evidence="4 5" key="1">
    <citation type="submission" date="2016-06" db="EMBL/GenBank/DDBJ databases">
        <title>Evolution of pathogenesis and genome organization in the Tremellales.</title>
        <authorList>
            <person name="Cuomo C."/>
            <person name="Litvintseva A."/>
            <person name="Heitman J."/>
            <person name="Chen Y."/>
            <person name="Sun S."/>
            <person name="Springer D."/>
            <person name="Dromer F."/>
            <person name="Young S."/>
            <person name="Zeng Q."/>
            <person name="Chapman S."/>
            <person name="Gujja S."/>
            <person name="Saif S."/>
            <person name="Birren B."/>
        </authorList>
    </citation>
    <scope>NUCLEOTIDE SEQUENCE [LARGE SCALE GENOMIC DNA]</scope>
    <source>
        <strain evidence="4 5">CBS 6273</strain>
    </source>
</reference>
<feature type="compositionally biased region" description="Low complexity" evidence="2">
    <location>
        <begin position="651"/>
        <end position="680"/>
    </location>
</feature>
<organism evidence="4 5">
    <name type="scientific">Cryptococcus amylolentus CBS 6273</name>
    <dbReference type="NCBI Taxonomy" id="1296118"/>
    <lineage>
        <taxon>Eukaryota</taxon>
        <taxon>Fungi</taxon>
        <taxon>Dikarya</taxon>
        <taxon>Basidiomycota</taxon>
        <taxon>Agaricomycotina</taxon>
        <taxon>Tremellomycetes</taxon>
        <taxon>Tremellales</taxon>
        <taxon>Cryptococcaceae</taxon>
        <taxon>Cryptococcus</taxon>
    </lineage>
</organism>
<feature type="compositionally biased region" description="Polar residues" evidence="2">
    <location>
        <begin position="860"/>
        <end position="873"/>
    </location>
</feature>
<feature type="transmembrane region" description="Helical" evidence="3">
    <location>
        <begin position="35"/>
        <end position="52"/>
    </location>
</feature>
<feature type="compositionally biased region" description="Polar residues" evidence="2">
    <location>
        <begin position="212"/>
        <end position="223"/>
    </location>
</feature>
<keyword evidence="3" id="KW-0812">Transmembrane</keyword>
<feature type="region of interest" description="Disordered" evidence="2">
    <location>
        <begin position="925"/>
        <end position="971"/>
    </location>
</feature>
<dbReference type="OrthoDB" id="2548929at2759"/>
<protein>
    <submittedName>
        <fullName evidence="4">Uncharacterized protein</fullName>
    </submittedName>
</protein>
<feature type="region of interest" description="Disordered" evidence="2">
    <location>
        <begin position="633"/>
        <end position="772"/>
    </location>
</feature>
<feature type="region of interest" description="Disordered" evidence="2">
    <location>
        <begin position="208"/>
        <end position="277"/>
    </location>
</feature>
<feature type="compositionally biased region" description="Polar residues" evidence="2">
    <location>
        <begin position="754"/>
        <end position="772"/>
    </location>
</feature>
<feature type="transmembrane region" description="Helical" evidence="3">
    <location>
        <begin position="155"/>
        <end position="178"/>
    </location>
</feature>
<evidence type="ECO:0000256" key="3">
    <source>
        <dbReference type="SAM" id="Phobius"/>
    </source>
</evidence>
<name>A0A1E3JXW9_9TREE</name>
<feature type="compositionally biased region" description="Low complexity" evidence="2">
    <location>
        <begin position="567"/>
        <end position="581"/>
    </location>
</feature>
<dbReference type="Proteomes" id="UP000095149">
    <property type="component" value="Unassembled WGS sequence"/>
</dbReference>
<sequence length="971" mass="103335">MSLSSFIERSGDALRWIVPPQITPHTPPQPPSSSLFLWLLALAFLLLAAVIANPSESSFRSHLTDISFRSAMADFRRSEDEAIEGNNAGSDTPTILPLRFANRVAVSLRTPTLYYRSFFLLSVSVTPPLQSPAYLSDTRPTHGHKPKASVKERHVLWLGMWGSWIEIMLIPLQLEWVWRVMTRGEREKGRKRAGEKPGVFEIRQVVAEKETASSTPNPKSSLSPAAAKHLRRTDSTSNLPEPSSHSSPHIAPAPDSRRPSLVSLLPPTPSSPTTSASDILASSPLLLTLKAELTTAQGVITDFQSQLSNHELSVQEAHAHLQSSLDDLRGRRKEDDAERQELKARTKVLEEQKRQAEGARREAEKKLRAVEGIRDGLEDKIKGTEAALLEFSRKIEGSKQSVKVSHEDREQFVRATREEVDTKKAELRQAEDEISLVESHNESLEMRVKEAEERLQAVIEAGEAAKKIAPEEEMIMMAAAYEAAAQEGYQHGYQHAHGGTNPWATQAAAYMAEAGMPQLGYDYTAKTASSGAGNHLSKGGLASSSNKDLPGLRQFADMTGFEDFGPGASDGASVSRRGSARVSRDVPPQPPSDSESEIYGHDSGSPNGISSSFSANLLPQGLFSSLEGETPYVGAGEFDDPLKLETGFGGDPHSPGSGSSSGESSPHFSRFPASSSPFAPINNNQSTNTRISSHMKQRPSGPGIGSVSASRLPLLASTSPSLSPKGLTPPAHSTTPPLIPGLPSLPGSRRWVSGTMSSDNLSLPSIPSSTKHSNPFSGFGALHHPSLTSSNDSLHLPAPSSGPYGLQASSSSPALDVPLPVGAGAVGEFSPFAPTEGEKKALQLGTPGKWGGLGLGKRWQSGSSNAPTSTAIPSGTVAGGADEGGWPSALQGWRKSEEVGREEAAPGGAVGGVWGVNGNGSGKGGYGGYGFGQVQGQGVIGDGQQGQQGQEVQEERRPRFSFLRKSQNNLA</sequence>
<feature type="region of interest" description="Disordered" evidence="2">
    <location>
        <begin position="558"/>
        <end position="612"/>
    </location>
</feature>
<keyword evidence="3" id="KW-0472">Membrane</keyword>
<evidence type="ECO:0000256" key="1">
    <source>
        <dbReference type="SAM" id="Coils"/>
    </source>
</evidence>
<feature type="compositionally biased region" description="Low complexity" evidence="2">
    <location>
        <begin position="733"/>
        <end position="748"/>
    </location>
</feature>
<feature type="coiled-coil region" evidence="1">
    <location>
        <begin position="413"/>
        <end position="461"/>
    </location>
</feature>
<feature type="compositionally biased region" description="Low complexity" evidence="2">
    <location>
        <begin position="235"/>
        <end position="275"/>
    </location>
</feature>
<feature type="compositionally biased region" description="Low complexity" evidence="2">
    <location>
        <begin position="603"/>
        <end position="612"/>
    </location>
</feature>
<comment type="caution">
    <text evidence="4">The sequence shown here is derived from an EMBL/GenBank/DDBJ whole genome shotgun (WGS) entry which is preliminary data.</text>
</comment>
<proteinExistence type="predicted"/>
<gene>
    <name evidence="4" type="ORF">I350_04774</name>
</gene>
<feature type="region of interest" description="Disordered" evidence="2">
    <location>
        <begin position="859"/>
        <end position="885"/>
    </location>
</feature>
<accession>A0A1E3JXW9</accession>
<feature type="compositionally biased region" description="Gly residues" evidence="2">
    <location>
        <begin position="925"/>
        <end position="946"/>
    </location>
</feature>
<dbReference type="AlphaFoldDB" id="A0A1E3JXW9"/>
<feature type="region of interest" description="Disordered" evidence="2">
    <location>
        <begin position="790"/>
        <end position="812"/>
    </location>
</feature>
<dbReference type="EMBL" id="MEKH01000007">
    <property type="protein sequence ID" value="ODO05714.1"/>
    <property type="molecule type" value="Genomic_DNA"/>
</dbReference>
<keyword evidence="3" id="KW-1133">Transmembrane helix</keyword>
<evidence type="ECO:0000256" key="2">
    <source>
        <dbReference type="SAM" id="MobiDB-lite"/>
    </source>
</evidence>
<evidence type="ECO:0000313" key="4">
    <source>
        <dbReference type="EMBL" id="ODO05714.1"/>
    </source>
</evidence>
<evidence type="ECO:0000313" key="5">
    <source>
        <dbReference type="Proteomes" id="UP000095149"/>
    </source>
</evidence>